<name>A0AAV0Z9X5_VICFA</name>
<gene>
    <name evidence="1" type="ORF">VFH_I136440</name>
</gene>
<sequence>MKKQNLFANASRTLFRIESLVFMVVVGQEDVLGSGDLCRERDELKEKLDWYGLPSTLGAQIMRLKAYLDKREKCWNKASKDATQVCRAFEADQKDLQQKKDDQISALKGN</sequence>
<keyword evidence="2" id="KW-1185">Reference proteome</keyword>
<dbReference type="EMBL" id="OX451735">
    <property type="protein sequence ID" value="CAI8594338.1"/>
    <property type="molecule type" value="Genomic_DNA"/>
</dbReference>
<evidence type="ECO:0000313" key="2">
    <source>
        <dbReference type="Proteomes" id="UP001157006"/>
    </source>
</evidence>
<evidence type="ECO:0000313" key="1">
    <source>
        <dbReference type="EMBL" id="CAI8594338.1"/>
    </source>
</evidence>
<dbReference type="AlphaFoldDB" id="A0AAV0Z9X5"/>
<proteinExistence type="predicted"/>
<dbReference type="Proteomes" id="UP001157006">
    <property type="component" value="Chromosome 1S"/>
</dbReference>
<organism evidence="1 2">
    <name type="scientific">Vicia faba</name>
    <name type="common">Broad bean</name>
    <name type="synonym">Faba vulgaris</name>
    <dbReference type="NCBI Taxonomy" id="3906"/>
    <lineage>
        <taxon>Eukaryota</taxon>
        <taxon>Viridiplantae</taxon>
        <taxon>Streptophyta</taxon>
        <taxon>Embryophyta</taxon>
        <taxon>Tracheophyta</taxon>
        <taxon>Spermatophyta</taxon>
        <taxon>Magnoliopsida</taxon>
        <taxon>eudicotyledons</taxon>
        <taxon>Gunneridae</taxon>
        <taxon>Pentapetalae</taxon>
        <taxon>rosids</taxon>
        <taxon>fabids</taxon>
        <taxon>Fabales</taxon>
        <taxon>Fabaceae</taxon>
        <taxon>Papilionoideae</taxon>
        <taxon>50 kb inversion clade</taxon>
        <taxon>NPAAA clade</taxon>
        <taxon>Hologalegina</taxon>
        <taxon>IRL clade</taxon>
        <taxon>Fabeae</taxon>
        <taxon>Vicia</taxon>
    </lineage>
</organism>
<protein>
    <submittedName>
        <fullName evidence="1">Uncharacterized protein</fullName>
    </submittedName>
</protein>
<reference evidence="1 2" key="1">
    <citation type="submission" date="2023-01" db="EMBL/GenBank/DDBJ databases">
        <authorList>
            <person name="Kreplak J."/>
        </authorList>
    </citation>
    <scope>NUCLEOTIDE SEQUENCE [LARGE SCALE GENOMIC DNA]</scope>
</reference>
<accession>A0AAV0Z9X5</accession>